<evidence type="ECO:0000256" key="8">
    <source>
        <dbReference type="ARBA" id="ARBA00023619"/>
    </source>
</evidence>
<keyword evidence="4" id="KW-0378">Hydrolase</keyword>
<dbReference type="VEuPathDB" id="FungiDB:H257_18031"/>
<keyword evidence="3" id="KW-0677">Repeat</keyword>
<keyword evidence="5" id="KW-0720">Serine protease</keyword>
<comment type="similarity">
    <text evidence="1 9">Belongs to the peptidase S8 family.</text>
</comment>
<dbReference type="GO" id="GO:0005576">
    <property type="term" value="C:extracellular region"/>
    <property type="evidence" value="ECO:0007669"/>
    <property type="project" value="InterPro"/>
</dbReference>
<keyword evidence="2" id="KW-0645">Protease</keyword>
<dbReference type="PRINTS" id="PR00723">
    <property type="entry name" value="SUBTILISIN"/>
</dbReference>
<dbReference type="SMART" id="SM00223">
    <property type="entry name" value="APPLE"/>
    <property type="match status" value="1"/>
</dbReference>
<reference evidence="11" key="1">
    <citation type="submission" date="2013-12" db="EMBL/GenBank/DDBJ databases">
        <title>The Genome Sequence of Aphanomyces astaci APO3.</title>
        <authorList>
            <consortium name="The Broad Institute Genomics Platform"/>
            <person name="Russ C."/>
            <person name="Tyler B."/>
            <person name="van West P."/>
            <person name="Dieguez-Uribeondo J."/>
            <person name="Young S.K."/>
            <person name="Zeng Q."/>
            <person name="Gargeya S."/>
            <person name="Fitzgerald M."/>
            <person name="Abouelleil A."/>
            <person name="Alvarado L."/>
            <person name="Chapman S.B."/>
            <person name="Gainer-Dewar J."/>
            <person name="Goldberg J."/>
            <person name="Griggs A."/>
            <person name="Gujja S."/>
            <person name="Hansen M."/>
            <person name="Howarth C."/>
            <person name="Imamovic A."/>
            <person name="Ireland A."/>
            <person name="Larimer J."/>
            <person name="McCowan C."/>
            <person name="Murphy C."/>
            <person name="Pearson M."/>
            <person name="Poon T.W."/>
            <person name="Priest M."/>
            <person name="Roberts A."/>
            <person name="Saif S."/>
            <person name="Shea T."/>
            <person name="Sykes S."/>
            <person name="Wortman J."/>
            <person name="Nusbaum C."/>
            <person name="Birren B."/>
        </authorList>
    </citation>
    <scope>NUCLEOTIDE SEQUENCE [LARGE SCALE GENOMIC DNA]</scope>
    <source>
        <strain evidence="11">APO3</strain>
    </source>
</reference>
<name>W4FCE8_APHAT</name>
<dbReference type="EC" id="3.4.21.62" evidence="8"/>
<evidence type="ECO:0000313" key="11">
    <source>
        <dbReference type="EMBL" id="ETV65167.1"/>
    </source>
</evidence>
<dbReference type="GeneID" id="20820027"/>
<evidence type="ECO:0000259" key="10">
    <source>
        <dbReference type="SMART" id="SM00223"/>
    </source>
</evidence>
<dbReference type="PANTHER" id="PTHR43806:SF67">
    <property type="entry name" value="EGF-LIKE DOMAIN-CONTAINING PROTEIN"/>
    <property type="match status" value="1"/>
</dbReference>
<dbReference type="InterPro" id="IPR050131">
    <property type="entry name" value="Peptidase_S8_subtilisin-like"/>
</dbReference>
<organism evidence="11">
    <name type="scientific">Aphanomyces astaci</name>
    <name type="common">Crayfish plague agent</name>
    <dbReference type="NCBI Taxonomy" id="112090"/>
    <lineage>
        <taxon>Eukaryota</taxon>
        <taxon>Sar</taxon>
        <taxon>Stramenopiles</taxon>
        <taxon>Oomycota</taxon>
        <taxon>Saprolegniomycetes</taxon>
        <taxon>Saprolegniales</taxon>
        <taxon>Verrucalvaceae</taxon>
        <taxon>Aphanomyces</taxon>
    </lineage>
</organism>
<evidence type="ECO:0000256" key="2">
    <source>
        <dbReference type="ARBA" id="ARBA00022670"/>
    </source>
</evidence>
<sequence length="368" mass="38965">MGVKMIQAPALWANDIKGEGIVVANIDSGQVNCVQRVQGHVQSRMVVECAQLLLCPHDKKNCDSSKAPHVINGSFGKHRRDFWLEDIITMWREAGIIPVFANGNNGREGCAYSSYPAASPQVIAVGSTNSSDFLEIDSSLGPSVRKRSKPDISAPGVRIRSAASFCDDVFLPRSGSSYAAPHVAGAIALYLSANKGASYYQVNNALTENVDTDTLTPPNKTCGGIPNTKYPNNLFGYGRLNIFKAMAPGIPGLTLPPPTNSTQALNPTIELTTCGILDDNTHYVGGDFASTNQVTAESCCAECKKTPGCKLFVWYTLEGGMCRLKGTQGQKVAVEGAKAGSATSPSLGTTAVVLDQLFPSSTNSPTIV</sequence>
<gene>
    <name evidence="11" type="ORF">H257_18031</name>
</gene>
<proteinExistence type="inferred from homology"/>
<evidence type="ECO:0000256" key="7">
    <source>
        <dbReference type="ARBA" id="ARBA00023529"/>
    </source>
</evidence>
<keyword evidence="6" id="KW-1015">Disulfide bond</keyword>
<feature type="domain" description="Apple" evidence="10">
    <location>
        <begin position="274"/>
        <end position="344"/>
    </location>
</feature>
<dbReference type="Pfam" id="PF00082">
    <property type="entry name" value="Peptidase_S8"/>
    <property type="match status" value="1"/>
</dbReference>
<evidence type="ECO:0000256" key="3">
    <source>
        <dbReference type="ARBA" id="ARBA00022737"/>
    </source>
</evidence>
<dbReference type="SUPFAM" id="SSF52743">
    <property type="entry name" value="Subtilisin-like"/>
    <property type="match status" value="1"/>
</dbReference>
<dbReference type="InterPro" id="IPR003609">
    <property type="entry name" value="Pan_app"/>
</dbReference>
<dbReference type="InterPro" id="IPR000177">
    <property type="entry name" value="Apple"/>
</dbReference>
<dbReference type="OrthoDB" id="61000at2759"/>
<evidence type="ECO:0000256" key="4">
    <source>
        <dbReference type="ARBA" id="ARBA00022801"/>
    </source>
</evidence>
<accession>W4FCE8</accession>
<dbReference type="GO" id="GO:0004252">
    <property type="term" value="F:serine-type endopeptidase activity"/>
    <property type="evidence" value="ECO:0007669"/>
    <property type="project" value="UniProtKB-EC"/>
</dbReference>
<dbReference type="InterPro" id="IPR015500">
    <property type="entry name" value="Peptidase_S8_subtilisin-rel"/>
</dbReference>
<comment type="caution">
    <text evidence="9">Lacks conserved residue(s) required for the propagation of feature annotation.</text>
</comment>
<dbReference type="RefSeq" id="XP_009845341.1">
    <property type="nucleotide sequence ID" value="XM_009847039.1"/>
</dbReference>
<evidence type="ECO:0000256" key="9">
    <source>
        <dbReference type="PROSITE-ProRule" id="PRU01240"/>
    </source>
</evidence>
<comment type="catalytic activity">
    <reaction evidence="7">
        <text>Hydrolysis of proteins with broad specificity for peptide bonds, and a preference for a large uncharged residue in P1. Hydrolyzes peptide amides.</text>
        <dbReference type="EC" id="3.4.21.62"/>
    </reaction>
</comment>
<evidence type="ECO:0000256" key="1">
    <source>
        <dbReference type="ARBA" id="ARBA00011073"/>
    </source>
</evidence>
<dbReference type="PROSITE" id="PS51892">
    <property type="entry name" value="SUBTILASE"/>
    <property type="match status" value="1"/>
</dbReference>
<dbReference type="CDD" id="cd01100">
    <property type="entry name" value="APPLE_Factor_XI_like"/>
    <property type="match status" value="1"/>
</dbReference>
<dbReference type="PANTHER" id="PTHR43806">
    <property type="entry name" value="PEPTIDASE S8"/>
    <property type="match status" value="1"/>
</dbReference>
<dbReference type="EMBL" id="KI913245">
    <property type="protein sequence ID" value="ETV65167.1"/>
    <property type="molecule type" value="Genomic_DNA"/>
</dbReference>
<dbReference type="AlphaFoldDB" id="W4FCE8"/>
<dbReference type="Gene3D" id="3.50.4.10">
    <property type="entry name" value="Hepatocyte Growth Factor"/>
    <property type="match status" value="1"/>
</dbReference>
<dbReference type="InterPro" id="IPR036852">
    <property type="entry name" value="Peptidase_S8/S53_dom_sf"/>
</dbReference>
<dbReference type="Gene3D" id="3.40.50.200">
    <property type="entry name" value="Peptidase S8/S53 domain"/>
    <property type="match status" value="1"/>
</dbReference>
<evidence type="ECO:0000256" key="6">
    <source>
        <dbReference type="ARBA" id="ARBA00023157"/>
    </source>
</evidence>
<protein>
    <recommendedName>
        <fullName evidence="8">subtilisin</fullName>
        <ecNumber evidence="8">3.4.21.62</ecNumber>
    </recommendedName>
</protein>
<dbReference type="GO" id="GO:0006508">
    <property type="term" value="P:proteolysis"/>
    <property type="evidence" value="ECO:0007669"/>
    <property type="project" value="UniProtKB-KW"/>
</dbReference>
<dbReference type="Pfam" id="PF00024">
    <property type="entry name" value="PAN_1"/>
    <property type="match status" value="1"/>
</dbReference>
<evidence type="ECO:0000256" key="5">
    <source>
        <dbReference type="ARBA" id="ARBA00022825"/>
    </source>
</evidence>
<dbReference type="InterPro" id="IPR000209">
    <property type="entry name" value="Peptidase_S8/S53_dom"/>
</dbReference>